<feature type="region of interest" description="Disordered" evidence="1">
    <location>
        <begin position="92"/>
        <end position="122"/>
    </location>
</feature>
<gene>
    <name evidence="2" type="ORF">GCM10010302_06800</name>
</gene>
<feature type="compositionally biased region" description="Low complexity" evidence="1">
    <location>
        <begin position="107"/>
        <end position="122"/>
    </location>
</feature>
<name>A0ABN0V2K5_9ACTN</name>
<evidence type="ECO:0000313" key="2">
    <source>
        <dbReference type="EMBL" id="GAA0271827.1"/>
    </source>
</evidence>
<feature type="compositionally biased region" description="Basic residues" evidence="1">
    <location>
        <begin position="94"/>
        <end position="104"/>
    </location>
</feature>
<sequence length="122" mass="13188">MRVLAGSQDRDHRLTRRIAAWDSAAARRLSPTVEAAAEHTKVWWAAAVLMAAAGGWRGRRAAAAGVLAMAVAEVLSNGIRAHRRRCAALAMGRSHVHGPHRAGGRRAGPQQRPTPPTWRRVP</sequence>
<organism evidence="2 3">
    <name type="scientific">Streptomyces polychromogenes</name>
    <dbReference type="NCBI Taxonomy" id="67342"/>
    <lineage>
        <taxon>Bacteria</taxon>
        <taxon>Bacillati</taxon>
        <taxon>Actinomycetota</taxon>
        <taxon>Actinomycetes</taxon>
        <taxon>Kitasatosporales</taxon>
        <taxon>Streptomycetaceae</taxon>
        <taxon>Streptomyces</taxon>
    </lineage>
</organism>
<evidence type="ECO:0000313" key="3">
    <source>
        <dbReference type="Proteomes" id="UP001501867"/>
    </source>
</evidence>
<comment type="caution">
    <text evidence="2">The sequence shown here is derived from an EMBL/GenBank/DDBJ whole genome shotgun (WGS) entry which is preliminary data.</text>
</comment>
<evidence type="ECO:0000256" key="1">
    <source>
        <dbReference type="SAM" id="MobiDB-lite"/>
    </source>
</evidence>
<proteinExistence type="predicted"/>
<keyword evidence="3" id="KW-1185">Reference proteome</keyword>
<reference evidence="2 3" key="1">
    <citation type="journal article" date="2019" name="Int. J. Syst. Evol. Microbiol.">
        <title>The Global Catalogue of Microorganisms (GCM) 10K type strain sequencing project: providing services to taxonomists for standard genome sequencing and annotation.</title>
        <authorList>
            <consortium name="The Broad Institute Genomics Platform"/>
            <consortium name="The Broad Institute Genome Sequencing Center for Infectious Disease"/>
            <person name="Wu L."/>
            <person name="Ma J."/>
        </authorList>
    </citation>
    <scope>NUCLEOTIDE SEQUENCE [LARGE SCALE GENOMIC DNA]</scope>
    <source>
        <strain evidence="2 3">JCM 4505</strain>
    </source>
</reference>
<dbReference type="Proteomes" id="UP001501867">
    <property type="component" value="Unassembled WGS sequence"/>
</dbReference>
<protein>
    <submittedName>
        <fullName evidence="2">Uncharacterized protein</fullName>
    </submittedName>
</protein>
<accession>A0ABN0V2K5</accession>
<dbReference type="EMBL" id="BAAABV010000005">
    <property type="protein sequence ID" value="GAA0271827.1"/>
    <property type="molecule type" value="Genomic_DNA"/>
</dbReference>